<keyword evidence="3" id="KW-1185">Reference proteome</keyword>
<sequence length="427" mass="48677">FKESESFAAGVKSQTAYSRAVFNHSSSLFKHHFCSATNMAEWPNSLFPEDDSSQRPPPDGNGNPNLNKRPDSDVKMTDQPAAVTPPPPSPPSSSPIPLPPCPQRANFDISSIKVVMSYTDILFDSRAAIIHAVTKLFTTMTLRGNTTRQLPSADAMLEAFALAGPSIDKILMKLLKLDDEEGPETPENMHLWVNEYYEIYMSECLELLTLLPEARNFFEDLHRHNQNKRHVAGIYAFLATDHSAFLDHQLEKHNMKNIRLFLDKLSYDTDHNTFKKHIQPAFVWRETKRRNKSILHKSQDPVQLDPKNVLFVSCTSFRLRHAKNLGMRTCWVRRIKEPPPFEAVSINEFYDFDPDDLIDLEVDSLNMLRDILGMKHHVSTPSSATKHQIEKDDHDTQEAREAKKLKMGVETVNEDGKVVVDLLEDDD</sequence>
<proteinExistence type="predicted"/>
<feature type="compositionally biased region" description="Pro residues" evidence="1">
    <location>
        <begin position="83"/>
        <end position="101"/>
    </location>
</feature>
<evidence type="ECO:0000313" key="3">
    <source>
        <dbReference type="Proteomes" id="UP001285441"/>
    </source>
</evidence>
<evidence type="ECO:0000313" key="2">
    <source>
        <dbReference type="EMBL" id="KAK3389808.1"/>
    </source>
</evidence>
<dbReference type="EMBL" id="JAULSW010000002">
    <property type="protein sequence ID" value="KAK3389808.1"/>
    <property type="molecule type" value="Genomic_DNA"/>
</dbReference>
<organism evidence="2 3">
    <name type="scientific">Podospora didyma</name>
    <dbReference type="NCBI Taxonomy" id="330526"/>
    <lineage>
        <taxon>Eukaryota</taxon>
        <taxon>Fungi</taxon>
        <taxon>Dikarya</taxon>
        <taxon>Ascomycota</taxon>
        <taxon>Pezizomycotina</taxon>
        <taxon>Sordariomycetes</taxon>
        <taxon>Sordariomycetidae</taxon>
        <taxon>Sordariales</taxon>
        <taxon>Podosporaceae</taxon>
        <taxon>Podospora</taxon>
    </lineage>
</organism>
<feature type="compositionally biased region" description="Basic and acidic residues" evidence="1">
    <location>
        <begin position="387"/>
        <end position="401"/>
    </location>
</feature>
<dbReference type="Gene3D" id="3.40.50.1000">
    <property type="entry name" value="HAD superfamily/HAD-like"/>
    <property type="match status" value="1"/>
</dbReference>
<feature type="non-terminal residue" evidence="2">
    <location>
        <position position="1"/>
    </location>
</feature>
<accession>A0AAE0NXV3</accession>
<evidence type="ECO:0000256" key="1">
    <source>
        <dbReference type="SAM" id="MobiDB-lite"/>
    </source>
</evidence>
<dbReference type="InterPro" id="IPR023214">
    <property type="entry name" value="HAD_sf"/>
</dbReference>
<comment type="caution">
    <text evidence="2">The sequence shown here is derived from an EMBL/GenBank/DDBJ whole genome shotgun (WGS) entry which is preliminary data.</text>
</comment>
<feature type="region of interest" description="Disordered" evidence="1">
    <location>
        <begin position="44"/>
        <end position="101"/>
    </location>
</feature>
<gene>
    <name evidence="2" type="ORF">B0H63DRAFT_537903</name>
</gene>
<protein>
    <submittedName>
        <fullName evidence="2">Uncharacterized protein</fullName>
    </submittedName>
</protein>
<reference evidence="2" key="1">
    <citation type="journal article" date="2023" name="Mol. Phylogenet. Evol.">
        <title>Genome-scale phylogeny and comparative genomics of the fungal order Sordariales.</title>
        <authorList>
            <person name="Hensen N."/>
            <person name="Bonometti L."/>
            <person name="Westerberg I."/>
            <person name="Brannstrom I.O."/>
            <person name="Guillou S."/>
            <person name="Cros-Aarteil S."/>
            <person name="Calhoun S."/>
            <person name="Haridas S."/>
            <person name="Kuo A."/>
            <person name="Mondo S."/>
            <person name="Pangilinan J."/>
            <person name="Riley R."/>
            <person name="LaButti K."/>
            <person name="Andreopoulos B."/>
            <person name="Lipzen A."/>
            <person name="Chen C."/>
            <person name="Yan M."/>
            <person name="Daum C."/>
            <person name="Ng V."/>
            <person name="Clum A."/>
            <person name="Steindorff A."/>
            <person name="Ohm R.A."/>
            <person name="Martin F."/>
            <person name="Silar P."/>
            <person name="Natvig D.O."/>
            <person name="Lalanne C."/>
            <person name="Gautier V."/>
            <person name="Ament-Velasquez S.L."/>
            <person name="Kruys A."/>
            <person name="Hutchinson M.I."/>
            <person name="Powell A.J."/>
            <person name="Barry K."/>
            <person name="Miller A.N."/>
            <person name="Grigoriev I.V."/>
            <person name="Debuchy R."/>
            <person name="Gladieux P."/>
            <person name="Hiltunen Thoren M."/>
            <person name="Johannesson H."/>
        </authorList>
    </citation>
    <scope>NUCLEOTIDE SEQUENCE</scope>
    <source>
        <strain evidence="2">CBS 232.78</strain>
    </source>
</reference>
<reference evidence="2" key="2">
    <citation type="submission" date="2023-06" db="EMBL/GenBank/DDBJ databases">
        <authorList>
            <consortium name="Lawrence Berkeley National Laboratory"/>
            <person name="Haridas S."/>
            <person name="Hensen N."/>
            <person name="Bonometti L."/>
            <person name="Westerberg I."/>
            <person name="Brannstrom I.O."/>
            <person name="Guillou S."/>
            <person name="Cros-Aarteil S."/>
            <person name="Calhoun S."/>
            <person name="Kuo A."/>
            <person name="Mondo S."/>
            <person name="Pangilinan J."/>
            <person name="Riley R."/>
            <person name="LaButti K."/>
            <person name="Andreopoulos B."/>
            <person name="Lipzen A."/>
            <person name="Chen C."/>
            <person name="Yanf M."/>
            <person name="Daum C."/>
            <person name="Ng V."/>
            <person name="Clum A."/>
            <person name="Steindorff A."/>
            <person name="Ohm R."/>
            <person name="Martin F."/>
            <person name="Silar P."/>
            <person name="Natvig D."/>
            <person name="Lalanne C."/>
            <person name="Gautier V."/>
            <person name="Ament-velasquez S.L."/>
            <person name="Kruys A."/>
            <person name="Hutchinson M.I."/>
            <person name="Powell A.J."/>
            <person name="Barry K."/>
            <person name="Miller A.N."/>
            <person name="Grigoriev I.V."/>
            <person name="Debuchy R."/>
            <person name="Gladieux P."/>
            <person name="Thoren M.H."/>
            <person name="Johannesson H."/>
        </authorList>
    </citation>
    <scope>NUCLEOTIDE SEQUENCE</scope>
    <source>
        <strain evidence="2">CBS 232.78</strain>
    </source>
</reference>
<dbReference type="InterPro" id="IPR036412">
    <property type="entry name" value="HAD-like_sf"/>
</dbReference>
<dbReference type="SUPFAM" id="SSF56784">
    <property type="entry name" value="HAD-like"/>
    <property type="match status" value="1"/>
</dbReference>
<feature type="region of interest" description="Disordered" evidence="1">
    <location>
        <begin position="379"/>
        <end position="401"/>
    </location>
</feature>
<dbReference type="AlphaFoldDB" id="A0AAE0NXV3"/>
<name>A0AAE0NXV3_9PEZI</name>
<dbReference type="Proteomes" id="UP001285441">
    <property type="component" value="Unassembled WGS sequence"/>
</dbReference>